<gene>
    <name evidence="2" type="ORF">C8D87_10117</name>
</gene>
<comment type="caution">
    <text evidence="2">The sequence shown here is derived from an EMBL/GenBank/DDBJ whole genome shotgun (WGS) entry which is preliminary data.</text>
</comment>
<accession>A0ABX9EFQ5</accession>
<dbReference type="EMBL" id="QLTT01000001">
    <property type="protein sequence ID" value="RAS69718.1"/>
    <property type="molecule type" value="Genomic_DNA"/>
</dbReference>
<dbReference type="Proteomes" id="UP000248714">
    <property type="component" value="Unassembled WGS sequence"/>
</dbReference>
<dbReference type="RefSeq" id="WP_170166259.1">
    <property type="nucleotide sequence ID" value="NZ_QLTT01000001.1"/>
</dbReference>
<feature type="non-terminal residue" evidence="2">
    <location>
        <position position="151"/>
    </location>
</feature>
<keyword evidence="3" id="KW-1185">Reference proteome</keyword>
<reference evidence="2 3" key="1">
    <citation type="submission" date="2018-06" db="EMBL/GenBank/DDBJ databases">
        <title>Genomic Encyclopedia of Type Strains, Phase IV (KMG-IV): sequencing the most valuable type-strain genomes for metagenomic binning, comparative biology and taxonomic classification.</title>
        <authorList>
            <person name="Goeker M."/>
        </authorList>
    </citation>
    <scope>NUCLEOTIDE SEQUENCE [LARGE SCALE GENOMIC DNA]</scope>
    <source>
        <strain evidence="2 3">DSM 45479</strain>
    </source>
</reference>
<sequence length="151" mass="17045">MRPTLDPFQPGATQQLRARQPRPHSLVVFDSNGVTFQDHPVAGVRHSTLMVMSGMGDLVDNKPRYLAEKLLALPDVKPAELRGRSYVDVPLIRPDEQKCTHCTTWTVVAKRLLVDQIGDPRSTRRISGGYSWVGFLARGSLDGWGRVWRRR</sequence>
<name>A0ABX9EFQ5_9PSEU</name>
<evidence type="ECO:0000313" key="2">
    <source>
        <dbReference type="EMBL" id="RAS69718.1"/>
    </source>
</evidence>
<protein>
    <submittedName>
        <fullName evidence="2">Uncharacterized protein</fullName>
    </submittedName>
</protein>
<feature type="region of interest" description="Disordered" evidence="1">
    <location>
        <begin position="1"/>
        <end position="21"/>
    </location>
</feature>
<evidence type="ECO:0000313" key="3">
    <source>
        <dbReference type="Proteomes" id="UP000248714"/>
    </source>
</evidence>
<evidence type="ECO:0000256" key="1">
    <source>
        <dbReference type="SAM" id="MobiDB-lite"/>
    </source>
</evidence>
<organism evidence="2 3">
    <name type="scientific">Lentzea atacamensis</name>
    <dbReference type="NCBI Taxonomy" id="531938"/>
    <lineage>
        <taxon>Bacteria</taxon>
        <taxon>Bacillati</taxon>
        <taxon>Actinomycetota</taxon>
        <taxon>Actinomycetes</taxon>
        <taxon>Pseudonocardiales</taxon>
        <taxon>Pseudonocardiaceae</taxon>
        <taxon>Lentzea</taxon>
    </lineage>
</organism>
<proteinExistence type="predicted"/>